<comment type="caution">
    <text evidence="2">The sequence shown here is derived from an EMBL/GenBank/DDBJ whole genome shotgun (WGS) entry which is preliminary data.</text>
</comment>
<accession>A0A9Q1FV71</accession>
<keyword evidence="3" id="KW-1185">Reference proteome</keyword>
<gene>
    <name evidence="2" type="ORF">SKAU_G00083130</name>
</gene>
<evidence type="ECO:0000313" key="2">
    <source>
        <dbReference type="EMBL" id="KAJ8368285.1"/>
    </source>
</evidence>
<evidence type="ECO:0000313" key="3">
    <source>
        <dbReference type="Proteomes" id="UP001152622"/>
    </source>
</evidence>
<evidence type="ECO:0000256" key="1">
    <source>
        <dbReference type="SAM" id="MobiDB-lite"/>
    </source>
</evidence>
<dbReference type="Proteomes" id="UP001152622">
    <property type="component" value="Chromosome 3"/>
</dbReference>
<protein>
    <submittedName>
        <fullName evidence="2">Uncharacterized protein</fullName>
    </submittedName>
</protein>
<proteinExistence type="predicted"/>
<name>A0A9Q1FV71_SYNKA</name>
<sequence>MQSFSFSEQEGENFNRTSSSTNVKHLAGYFSPARTWARVCAGRAKAERLGRESRGAGGFFGSGLDNSVPHQSPISSTATGTNRITSPYGWPNNPARRTGGPTARRSKKRRSSSSCFPRLWLAARSKPHFRNYECTR</sequence>
<feature type="compositionally biased region" description="Polar residues" evidence="1">
    <location>
        <begin position="64"/>
        <end position="85"/>
    </location>
</feature>
<organism evidence="2 3">
    <name type="scientific">Synaphobranchus kaupii</name>
    <name type="common">Kaup's arrowtooth eel</name>
    <dbReference type="NCBI Taxonomy" id="118154"/>
    <lineage>
        <taxon>Eukaryota</taxon>
        <taxon>Metazoa</taxon>
        <taxon>Chordata</taxon>
        <taxon>Craniata</taxon>
        <taxon>Vertebrata</taxon>
        <taxon>Euteleostomi</taxon>
        <taxon>Actinopterygii</taxon>
        <taxon>Neopterygii</taxon>
        <taxon>Teleostei</taxon>
        <taxon>Anguilliformes</taxon>
        <taxon>Synaphobranchidae</taxon>
        <taxon>Synaphobranchus</taxon>
    </lineage>
</organism>
<dbReference type="AlphaFoldDB" id="A0A9Q1FV71"/>
<feature type="region of interest" description="Disordered" evidence="1">
    <location>
        <begin position="53"/>
        <end position="114"/>
    </location>
</feature>
<dbReference type="EMBL" id="JAINUF010000003">
    <property type="protein sequence ID" value="KAJ8368285.1"/>
    <property type="molecule type" value="Genomic_DNA"/>
</dbReference>
<reference evidence="2" key="1">
    <citation type="journal article" date="2023" name="Science">
        <title>Genome structures resolve the early diversification of teleost fishes.</title>
        <authorList>
            <person name="Parey E."/>
            <person name="Louis A."/>
            <person name="Montfort J."/>
            <person name="Bouchez O."/>
            <person name="Roques C."/>
            <person name="Iampietro C."/>
            <person name="Lluch J."/>
            <person name="Castinel A."/>
            <person name="Donnadieu C."/>
            <person name="Desvignes T."/>
            <person name="Floi Bucao C."/>
            <person name="Jouanno E."/>
            <person name="Wen M."/>
            <person name="Mejri S."/>
            <person name="Dirks R."/>
            <person name="Jansen H."/>
            <person name="Henkel C."/>
            <person name="Chen W.J."/>
            <person name="Zahm M."/>
            <person name="Cabau C."/>
            <person name="Klopp C."/>
            <person name="Thompson A.W."/>
            <person name="Robinson-Rechavi M."/>
            <person name="Braasch I."/>
            <person name="Lecointre G."/>
            <person name="Bobe J."/>
            <person name="Postlethwait J.H."/>
            <person name="Berthelot C."/>
            <person name="Roest Crollius H."/>
            <person name="Guiguen Y."/>
        </authorList>
    </citation>
    <scope>NUCLEOTIDE SEQUENCE</scope>
    <source>
        <strain evidence="2">WJC10195</strain>
    </source>
</reference>